<dbReference type="SUPFAM" id="SSF55874">
    <property type="entry name" value="ATPase domain of HSP90 chaperone/DNA topoisomerase II/histidine kinase"/>
    <property type="match status" value="1"/>
</dbReference>
<evidence type="ECO:0000256" key="2">
    <source>
        <dbReference type="ARBA" id="ARBA00004651"/>
    </source>
</evidence>
<keyword evidence="7 15" id="KW-0812">Transmembrane</keyword>
<feature type="region of interest" description="Disordered" evidence="14">
    <location>
        <begin position="509"/>
        <end position="533"/>
    </location>
</feature>
<dbReference type="Gene3D" id="3.30.565.10">
    <property type="entry name" value="Histidine kinase-like ATPase, C-terminal domain"/>
    <property type="match status" value="1"/>
</dbReference>
<keyword evidence="11 15" id="KW-1133">Transmembrane helix</keyword>
<dbReference type="InterPro" id="IPR000014">
    <property type="entry name" value="PAS"/>
</dbReference>
<accession>A0A368VKN7</accession>
<dbReference type="PANTHER" id="PTHR43547">
    <property type="entry name" value="TWO-COMPONENT HISTIDINE KINASE"/>
    <property type="match status" value="1"/>
</dbReference>
<dbReference type="Proteomes" id="UP000252415">
    <property type="component" value="Unassembled WGS sequence"/>
</dbReference>
<dbReference type="InterPro" id="IPR035965">
    <property type="entry name" value="PAS-like_dom_sf"/>
</dbReference>
<dbReference type="InterPro" id="IPR016120">
    <property type="entry name" value="Sig_transdc_His_kin_SpoOB"/>
</dbReference>
<dbReference type="EC" id="2.7.13.3" evidence="3"/>
<dbReference type="InterPro" id="IPR013767">
    <property type="entry name" value="PAS_fold"/>
</dbReference>
<dbReference type="Pfam" id="PF14689">
    <property type="entry name" value="SPOB_a"/>
    <property type="match status" value="1"/>
</dbReference>
<evidence type="ECO:0000256" key="13">
    <source>
        <dbReference type="ARBA" id="ARBA00023136"/>
    </source>
</evidence>
<dbReference type="SMART" id="SM00387">
    <property type="entry name" value="HATPase_c"/>
    <property type="match status" value="1"/>
</dbReference>
<evidence type="ECO:0000256" key="11">
    <source>
        <dbReference type="ARBA" id="ARBA00022989"/>
    </source>
</evidence>
<sequence>MNQLRIYWKIIILSFGLVLFSLLIGGVVVIGSVTRIKEDELQQRLMITARTVANLPNIKQNIEQPDGSRHIAPIVDNIRIINNVAYIVVLDMNRTRLSHPLSERIGGTFTATDADAAFAEHTYISKVTGEAGVGLRAFVPVMNEQHMQIGVVVAGGLLPGLKELIADERQSIALTALLSLLFGIFGSALLARHIKKQMYNLEPQEIARMYRERSAAFQAMHEGVIAIDRSETITIFNERAKQIFGVEQDAVGRSIRDVLPDTRLPEVMELEQPVLNQELRIGKALIWSNRIPIREQGTTVGAIAIFQDRTEVARMAEELTGVREFVDALRVQNHEHSNKLHTIAGLLQLDKKDQALQYVYDISEQQEGITRFMQEHIADESLAGLLLGKISRGKELGIHVEIDPHSELKRFPPLLDRHDFVLLLGNLIENAFDALAEAERERKEIYVSLEQNEHLLSILVEDNGCGMTEPIRARMLEHGFSTKESKNRGIGLYLLQGIVRKGNGELRCESEPGRGTSMEISFPMTGGLQHESE</sequence>
<dbReference type="InterPro" id="IPR036890">
    <property type="entry name" value="HATPase_C_sf"/>
</dbReference>
<dbReference type="Gene3D" id="1.10.287.130">
    <property type="match status" value="1"/>
</dbReference>
<organism evidence="17 18">
    <name type="scientific">Paenibacillus prosopidis</name>
    <dbReference type="NCBI Taxonomy" id="630520"/>
    <lineage>
        <taxon>Bacteria</taxon>
        <taxon>Bacillati</taxon>
        <taxon>Bacillota</taxon>
        <taxon>Bacilli</taxon>
        <taxon>Bacillales</taxon>
        <taxon>Paenibacillaceae</taxon>
        <taxon>Paenibacillus</taxon>
    </lineage>
</organism>
<keyword evidence="6" id="KW-0808">Transferase</keyword>
<dbReference type="InterPro" id="IPR029151">
    <property type="entry name" value="Sensor-like_sf"/>
</dbReference>
<evidence type="ECO:0000256" key="12">
    <source>
        <dbReference type="ARBA" id="ARBA00023012"/>
    </source>
</evidence>
<dbReference type="Pfam" id="PF17203">
    <property type="entry name" value="sCache_3_2"/>
    <property type="match status" value="1"/>
</dbReference>
<name>A0A368VKN7_9BACL</name>
<evidence type="ECO:0000256" key="10">
    <source>
        <dbReference type="ARBA" id="ARBA00022840"/>
    </source>
</evidence>
<dbReference type="InterPro" id="IPR004358">
    <property type="entry name" value="Sig_transdc_His_kin-like_C"/>
</dbReference>
<evidence type="ECO:0000313" key="17">
    <source>
        <dbReference type="EMBL" id="RCW42269.1"/>
    </source>
</evidence>
<comment type="caution">
    <text evidence="17">The sequence shown here is derived from an EMBL/GenBank/DDBJ whole genome shotgun (WGS) entry which is preliminary data.</text>
</comment>
<dbReference type="SUPFAM" id="SSF55785">
    <property type="entry name" value="PYP-like sensor domain (PAS domain)"/>
    <property type="match status" value="1"/>
</dbReference>
<evidence type="ECO:0000256" key="3">
    <source>
        <dbReference type="ARBA" id="ARBA00012438"/>
    </source>
</evidence>
<dbReference type="GO" id="GO:0000155">
    <property type="term" value="F:phosphorelay sensor kinase activity"/>
    <property type="evidence" value="ECO:0007669"/>
    <property type="project" value="InterPro"/>
</dbReference>
<dbReference type="PANTHER" id="PTHR43547:SF10">
    <property type="entry name" value="SENSOR HISTIDINE KINASE DCUS"/>
    <property type="match status" value="1"/>
</dbReference>
<evidence type="ECO:0000256" key="15">
    <source>
        <dbReference type="SAM" id="Phobius"/>
    </source>
</evidence>
<keyword evidence="5" id="KW-0597">Phosphoprotein</keyword>
<reference evidence="17 18" key="1">
    <citation type="submission" date="2018-07" db="EMBL/GenBank/DDBJ databases">
        <title>Genomic Encyclopedia of Type Strains, Phase III (KMG-III): the genomes of soil and plant-associated and newly described type strains.</title>
        <authorList>
            <person name="Whitman W."/>
        </authorList>
    </citation>
    <scope>NUCLEOTIDE SEQUENCE [LARGE SCALE GENOMIC DNA]</scope>
    <source>
        <strain evidence="17 18">CECT 7506</strain>
    </source>
</reference>
<dbReference type="InterPro" id="IPR033463">
    <property type="entry name" value="sCache_3"/>
</dbReference>
<keyword evidence="13 15" id="KW-0472">Membrane</keyword>
<dbReference type="NCBIfam" id="TIGR00229">
    <property type="entry name" value="sensory_box"/>
    <property type="match status" value="1"/>
</dbReference>
<feature type="transmembrane region" description="Helical" evidence="15">
    <location>
        <begin position="6"/>
        <end position="34"/>
    </location>
</feature>
<dbReference type="InterPro" id="IPR039506">
    <property type="entry name" value="SPOB_a"/>
</dbReference>
<proteinExistence type="predicted"/>
<dbReference type="SMART" id="SM00091">
    <property type="entry name" value="PAS"/>
    <property type="match status" value="1"/>
</dbReference>
<dbReference type="PROSITE" id="PS50109">
    <property type="entry name" value="HIS_KIN"/>
    <property type="match status" value="1"/>
</dbReference>
<keyword evidence="4" id="KW-1003">Cell membrane</keyword>
<gene>
    <name evidence="17" type="ORF">DFP97_11898</name>
</gene>
<dbReference type="SUPFAM" id="SSF103190">
    <property type="entry name" value="Sensory domain-like"/>
    <property type="match status" value="1"/>
</dbReference>
<dbReference type="GO" id="GO:0005524">
    <property type="term" value="F:ATP binding"/>
    <property type="evidence" value="ECO:0007669"/>
    <property type="project" value="UniProtKB-KW"/>
</dbReference>
<dbReference type="EMBL" id="QPJD01000018">
    <property type="protein sequence ID" value="RCW42269.1"/>
    <property type="molecule type" value="Genomic_DNA"/>
</dbReference>
<protein>
    <recommendedName>
        <fullName evidence="3">histidine kinase</fullName>
        <ecNumber evidence="3">2.7.13.3</ecNumber>
    </recommendedName>
</protein>
<evidence type="ECO:0000256" key="7">
    <source>
        <dbReference type="ARBA" id="ARBA00022692"/>
    </source>
</evidence>
<dbReference type="AlphaFoldDB" id="A0A368VKN7"/>
<comment type="catalytic activity">
    <reaction evidence="1">
        <text>ATP + protein L-histidine = ADP + protein N-phospho-L-histidine.</text>
        <dbReference type="EC" id="2.7.13.3"/>
    </reaction>
</comment>
<dbReference type="RefSeq" id="WP_114383249.1">
    <property type="nucleotide sequence ID" value="NZ_QPJD01000018.1"/>
</dbReference>
<dbReference type="SUPFAM" id="SSF55890">
    <property type="entry name" value="Sporulation response regulatory protein Spo0B"/>
    <property type="match status" value="1"/>
</dbReference>
<dbReference type="CDD" id="cd00130">
    <property type="entry name" value="PAS"/>
    <property type="match status" value="1"/>
</dbReference>
<evidence type="ECO:0000256" key="4">
    <source>
        <dbReference type="ARBA" id="ARBA00022475"/>
    </source>
</evidence>
<evidence type="ECO:0000256" key="1">
    <source>
        <dbReference type="ARBA" id="ARBA00000085"/>
    </source>
</evidence>
<keyword evidence="10" id="KW-0067">ATP-binding</keyword>
<keyword evidence="18" id="KW-1185">Reference proteome</keyword>
<feature type="domain" description="Histidine kinase" evidence="16">
    <location>
        <begin position="331"/>
        <end position="526"/>
    </location>
</feature>
<dbReference type="PRINTS" id="PR00344">
    <property type="entry name" value="BCTRLSENSOR"/>
</dbReference>
<comment type="subcellular location">
    <subcellularLocation>
        <location evidence="2">Cell membrane</location>
        <topology evidence="2">Multi-pass membrane protein</topology>
    </subcellularLocation>
</comment>
<evidence type="ECO:0000256" key="9">
    <source>
        <dbReference type="ARBA" id="ARBA00022777"/>
    </source>
</evidence>
<keyword evidence="8" id="KW-0547">Nucleotide-binding</keyword>
<evidence type="ECO:0000256" key="14">
    <source>
        <dbReference type="SAM" id="MobiDB-lite"/>
    </source>
</evidence>
<evidence type="ECO:0000256" key="8">
    <source>
        <dbReference type="ARBA" id="ARBA00022741"/>
    </source>
</evidence>
<dbReference type="Pfam" id="PF00989">
    <property type="entry name" value="PAS"/>
    <property type="match status" value="1"/>
</dbReference>
<evidence type="ECO:0000256" key="5">
    <source>
        <dbReference type="ARBA" id="ARBA00022553"/>
    </source>
</evidence>
<evidence type="ECO:0000313" key="18">
    <source>
        <dbReference type="Proteomes" id="UP000252415"/>
    </source>
</evidence>
<dbReference type="GO" id="GO:0005886">
    <property type="term" value="C:plasma membrane"/>
    <property type="evidence" value="ECO:0007669"/>
    <property type="project" value="UniProtKB-SubCell"/>
</dbReference>
<feature type="transmembrane region" description="Helical" evidence="15">
    <location>
        <begin position="172"/>
        <end position="191"/>
    </location>
</feature>
<evidence type="ECO:0000259" key="16">
    <source>
        <dbReference type="PROSITE" id="PS50109"/>
    </source>
</evidence>
<dbReference type="Gene3D" id="3.30.450.20">
    <property type="entry name" value="PAS domain"/>
    <property type="match status" value="2"/>
</dbReference>
<dbReference type="GO" id="GO:0006355">
    <property type="term" value="P:regulation of DNA-templated transcription"/>
    <property type="evidence" value="ECO:0007669"/>
    <property type="project" value="InterPro"/>
</dbReference>
<dbReference type="InterPro" id="IPR003594">
    <property type="entry name" value="HATPase_dom"/>
</dbReference>
<dbReference type="OrthoDB" id="9792686at2"/>
<dbReference type="Pfam" id="PF02518">
    <property type="entry name" value="HATPase_c"/>
    <property type="match status" value="1"/>
</dbReference>
<keyword evidence="12" id="KW-0902">Two-component regulatory system</keyword>
<keyword evidence="9 17" id="KW-0418">Kinase</keyword>
<evidence type="ECO:0000256" key="6">
    <source>
        <dbReference type="ARBA" id="ARBA00022679"/>
    </source>
</evidence>
<dbReference type="InterPro" id="IPR005467">
    <property type="entry name" value="His_kinase_dom"/>
</dbReference>